<dbReference type="InterPro" id="IPR010994">
    <property type="entry name" value="RuvA_2-like"/>
</dbReference>
<comment type="caution">
    <text evidence="8">The sequence shown here is derived from an EMBL/GenBank/DDBJ whole genome shotgun (WGS) entry which is preliminary data.</text>
</comment>
<dbReference type="HAMAP" id="MF_00031">
    <property type="entry name" value="DNA_HJ_migration_RuvA"/>
    <property type="match status" value="1"/>
</dbReference>
<evidence type="ECO:0000313" key="8">
    <source>
        <dbReference type="EMBL" id="MFC5412009.1"/>
    </source>
</evidence>
<dbReference type="RefSeq" id="WP_379849091.1">
    <property type="nucleotide sequence ID" value="NZ_JBHSMA010000009.1"/>
</dbReference>
<evidence type="ECO:0000256" key="3">
    <source>
        <dbReference type="ARBA" id="ARBA00023125"/>
    </source>
</evidence>
<accession>A0ABW0IGI0</accession>
<comment type="function">
    <text evidence="6">The RuvA-RuvB-RuvC complex processes Holliday junction (HJ) DNA during genetic recombination and DNA repair, while the RuvA-RuvB complex plays an important role in the rescue of blocked DNA replication forks via replication fork reversal (RFR). RuvA specifically binds to HJ cruciform DNA, conferring on it an open structure. The RuvB hexamer acts as an ATP-dependent pump, pulling dsDNA into and through the RuvAB complex. HJ branch migration allows RuvC to scan DNA until it finds its consensus sequence, where it cleaves and resolves the cruciform DNA.</text>
</comment>
<reference evidence="9" key="1">
    <citation type="journal article" date="2019" name="Int. J. Syst. Evol. Microbiol.">
        <title>The Global Catalogue of Microorganisms (GCM) 10K type strain sequencing project: providing services to taxonomists for standard genome sequencing and annotation.</title>
        <authorList>
            <consortium name="The Broad Institute Genomics Platform"/>
            <consortium name="The Broad Institute Genome Sequencing Center for Infectious Disease"/>
            <person name="Wu L."/>
            <person name="Ma J."/>
        </authorList>
    </citation>
    <scope>NUCLEOTIDE SEQUENCE [LARGE SCALE GENOMIC DNA]</scope>
    <source>
        <strain evidence="9">CCUG 55250</strain>
    </source>
</reference>
<evidence type="ECO:0000256" key="6">
    <source>
        <dbReference type="HAMAP-Rule" id="MF_00031"/>
    </source>
</evidence>
<dbReference type="Pfam" id="PF14520">
    <property type="entry name" value="HHH_5"/>
    <property type="match status" value="1"/>
</dbReference>
<dbReference type="Gene3D" id="1.10.150.20">
    <property type="entry name" value="5' to 3' exonuclease, C-terminal subdomain"/>
    <property type="match status" value="1"/>
</dbReference>
<dbReference type="Pfam" id="PF01330">
    <property type="entry name" value="RuvA_N"/>
    <property type="match status" value="1"/>
</dbReference>
<keyword evidence="4 6" id="KW-0233">DNA recombination</keyword>
<dbReference type="InterPro" id="IPR036267">
    <property type="entry name" value="RuvA_C_sf"/>
</dbReference>
<dbReference type="Proteomes" id="UP001596106">
    <property type="component" value="Unassembled WGS sequence"/>
</dbReference>
<keyword evidence="9" id="KW-1185">Reference proteome</keyword>
<dbReference type="EMBL" id="JBHSMA010000009">
    <property type="protein sequence ID" value="MFC5412009.1"/>
    <property type="molecule type" value="Genomic_DNA"/>
</dbReference>
<feature type="domain" description="Helix-hairpin-helix DNA-binding motif class 1" evidence="7">
    <location>
        <begin position="108"/>
        <end position="127"/>
    </location>
</feature>
<evidence type="ECO:0000313" key="9">
    <source>
        <dbReference type="Proteomes" id="UP001596106"/>
    </source>
</evidence>
<dbReference type="InterPro" id="IPR003583">
    <property type="entry name" value="Hlx-hairpin-Hlx_DNA-bd_motif"/>
</dbReference>
<comment type="subcellular location">
    <subcellularLocation>
        <location evidence="6">Cytoplasm</location>
    </subcellularLocation>
</comment>
<keyword evidence="1 6" id="KW-0963">Cytoplasm</keyword>
<dbReference type="GO" id="GO:0016787">
    <property type="term" value="F:hydrolase activity"/>
    <property type="evidence" value="ECO:0007669"/>
    <property type="project" value="UniProtKB-KW"/>
</dbReference>
<organism evidence="8 9">
    <name type="scientific">Larkinella bovis</name>
    <dbReference type="NCBI Taxonomy" id="683041"/>
    <lineage>
        <taxon>Bacteria</taxon>
        <taxon>Pseudomonadati</taxon>
        <taxon>Bacteroidota</taxon>
        <taxon>Cytophagia</taxon>
        <taxon>Cytophagales</taxon>
        <taxon>Spirosomataceae</taxon>
        <taxon>Larkinella</taxon>
    </lineage>
</organism>
<dbReference type="InterPro" id="IPR012340">
    <property type="entry name" value="NA-bd_OB-fold"/>
</dbReference>
<comment type="domain">
    <text evidence="6">Has three domains with a flexible linker between the domains II and III and assumes an 'L' shape. Domain III is highly mobile and contacts RuvB.</text>
</comment>
<dbReference type="SUPFAM" id="SSF46929">
    <property type="entry name" value="DNA helicase RuvA subunit, C-terminal domain"/>
    <property type="match status" value="1"/>
</dbReference>
<feature type="domain" description="Helix-hairpin-helix DNA-binding motif class 1" evidence="7">
    <location>
        <begin position="73"/>
        <end position="92"/>
    </location>
</feature>
<keyword evidence="3 6" id="KW-0238">DNA-binding</keyword>
<sequence>MIAYISGKITHKEPTLVILETNGVGYEIHISLYTSTGLPKLDEPFKLYTYQHIREDAQTLYGFANLDEKILFLDLIGVSGIGPNTALTMLSTLTPGELRQAILMENIRAIQGIKGIGSKTAQRVILELRDKMKKAGILAQADTPTYRMSANPVRDEALAALVTLGIPKPVAEKSLDAILKREGEELNVEQLIRLALK</sequence>
<dbReference type="InterPro" id="IPR011114">
    <property type="entry name" value="RuvA_C"/>
</dbReference>
<evidence type="ECO:0000259" key="7">
    <source>
        <dbReference type="SMART" id="SM00278"/>
    </source>
</evidence>
<evidence type="ECO:0000256" key="5">
    <source>
        <dbReference type="ARBA" id="ARBA00023204"/>
    </source>
</evidence>
<dbReference type="NCBIfam" id="TIGR00084">
    <property type="entry name" value="ruvA"/>
    <property type="match status" value="1"/>
</dbReference>
<name>A0ABW0IGI0_9BACT</name>
<proteinExistence type="inferred from homology"/>
<dbReference type="GO" id="GO:0003678">
    <property type="term" value="F:DNA helicase activity"/>
    <property type="evidence" value="ECO:0007669"/>
    <property type="project" value="UniProtKB-EC"/>
</dbReference>
<keyword evidence="5 6" id="KW-0234">DNA repair</keyword>
<dbReference type="Gene3D" id="1.10.8.10">
    <property type="entry name" value="DNA helicase RuvA subunit, C-terminal domain"/>
    <property type="match status" value="1"/>
</dbReference>
<dbReference type="SUPFAM" id="SSF47781">
    <property type="entry name" value="RuvA domain 2-like"/>
    <property type="match status" value="1"/>
</dbReference>
<evidence type="ECO:0000256" key="1">
    <source>
        <dbReference type="ARBA" id="ARBA00022490"/>
    </source>
</evidence>
<comment type="similarity">
    <text evidence="6">Belongs to the RuvA family.</text>
</comment>
<dbReference type="SUPFAM" id="SSF50249">
    <property type="entry name" value="Nucleic acid-binding proteins"/>
    <property type="match status" value="1"/>
</dbReference>
<dbReference type="CDD" id="cd14332">
    <property type="entry name" value="UBA_RuvA_C"/>
    <property type="match status" value="1"/>
</dbReference>
<evidence type="ECO:0000256" key="2">
    <source>
        <dbReference type="ARBA" id="ARBA00022763"/>
    </source>
</evidence>
<feature type="region of interest" description="Domain I" evidence="6">
    <location>
        <begin position="1"/>
        <end position="64"/>
    </location>
</feature>
<protein>
    <recommendedName>
        <fullName evidence="6">Holliday junction branch migration complex subunit RuvA</fullName>
    </recommendedName>
</protein>
<keyword evidence="8" id="KW-0378">Hydrolase</keyword>
<feature type="region of interest" description="Domain III" evidence="6">
    <location>
        <begin position="148"/>
        <end position="197"/>
    </location>
</feature>
<dbReference type="InterPro" id="IPR013849">
    <property type="entry name" value="DNA_helicase_Holl-junc_RuvA_I"/>
</dbReference>
<keyword evidence="2 6" id="KW-0227">DNA damage</keyword>
<evidence type="ECO:0000256" key="4">
    <source>
        <dbReference type="ARBA" id="ARBA00023172"/>
    </source>
</evidence>
<dbReference type="Gene3D" id="2.40.50.140">
    <property type="entry name" value="Nucleic acid-binding proteins"/>
    <property type="match status" value="1"/>
</dbReference>
<dbReference type="InterPro" id="IPR000085">
    <property type="entry name" value="RuvA"/>
</dbReference>
<comment type="subunit">
    <text evidence="6">Homotetramer. Forms an RuvA(8)-RuvB(12)-Holliday junction (HJ) complex. HJ DNA is sandwiched between 2 RuvA tetramers; dsDNA enters through RuvA and exits via RuvB. An RuvB hexamer assembles on each DNA strand where it exits the tetramer. Each RuvB hexamer is contacted by two RuvA subunits (via domain III) on 2 adjacent RuvB subunits; this complex drives branch migration. In the full resolvosome a probable DNA-RuvA(4)-RuvB(12)-RuvC(2) complex forms which resolves the HJ.</text>
</comment>
<comment type="caution">
    <text evidence="6">Lacks conserved residue(s) required for the propagation of feature annotation.</text>
</comment>
<dbReference type="SMART" id="SM00278">
    <property type="entry name" value="HhH1"/>
    <property type="match status" value="2"/>
</dbReference>
<gene>
    <name evidence="6 8" type="primary">ruvA</name>
    <name evidence="8" type="ORF">ACFPMF_21980</name>
</gene>
<dbReference type="Pfam" id="PF07499">
    <property type="entry name" value="RuvA_C"/>
    <property type="match status" value="1"/>
</dbReference>